<dbReference type="UniPathway" id="UPA00340">
    <property type="reaction ID" value="UER00458"/>
</dbReference>
<comment type="subunit">
    <text evidence="6">Homodimer.</text>
</comment>
<evidence type="ECO:0000313" key="8">
    <source>
        <dbReference type="EMBL" id="SHJ00766.1"/>
    </source>
</evidence>
<feature type="active site" description="Proton donor/acceptor" evidence="6">
    <location>
        <position position="147"/>
    </location>
</feature>
<feature type="site" description="Transition state stabilizer" evidence="6">
    <location>
        <position position="179"/>
    </location>
</feature>
<dbReference type="STRING" id="1168035.SAMN05444280_10967"/>
<dbReference type="InterPro" id="IPR043129">
    <property type="entry name" value="ATPase_NBD"/>
</dbReference>
<dbReference type="AlphaFoldDB" id="A0A1M6FST9"/>
<keyword evidence="3 6" id="KW-0547">Nucleotide-binding</keyword>
<comment type="pathway">
    <text evidence="6">Metabolic intermediate biosynthesis; acetyl-CoA biosynthesis; acetyl-CoA from acetate: step 1/2.</text>
</comment>
<proteinExistence type="inferred from homology"/>
<dbReference type="PRINTS" id="PR00471">
    <property type="entry name" value="ACETATEKNASE"/>
</dbReference>
<keyword evidence="9" id="KW-1185">Reference proteome</keyword>
<evidence type="ECO:0000256" key="4">
    <source>
        <dbReference type="ARBA" id="ARBA00022777"/>
    </source>
</evidence>
<feature type="binding site" evidence="6">
    <location>
        <position position="14"/>
    </location>
    <ligand>
        <name>ATP</name>
        <dbReference type="ChEBI" id="CHEBI:30616"/>
    </ligand>
</feature>
<evidence type="ECO:0000313" key="9">
    <source>
        <dbReference type="Proteomes" id="UP000184050"/>
    </source>
</evidence>
<dbReference type="GO" id="GO:0006085">
    <property type="term" value="P:acetyl-CoA biosynthetic process"/>
    <property type="evidence" value="ECO:0007669"/>
    <property type="project" value="UniProtKB-UniRule"/>
</dbReference>
<keyword evidence="6" id="KW-0479">Metal-binding</keyword>
<dbReference type="InterPro" id="IPR000890">
    <property type="entry name" value="Aliphatic_acid_kin_short-chain"/>
</dbReference>
<organism evidence="8 9">
    <name type="scientific">Tangfeifania diversioriginum</name>
    <dbReference type="NCBI Taxonomy" id="1168035"/>
    <lineage>
        <taxon>Bacteria</taxon>
        <taxon>Pseudomonadati</taxon>
        <taxon>Bacteroidota</taxon>
        <taxon>Bacteroidia</taxon>
        <taxon>Marinilabiliales</taxon>
        <taxon>Prolixibacteraceae</taxon>
        <taxon>Tangfeifania</taxon>
    </lineage>
</organism>
<dbReference type="HAMAP" id="MF_00020">
    <property type="entry name" value="Acetate_kinase"/>
    <property type="match status" value="1"/>
</dbReference>
<keyword evidence="6" id="KW-0963">Cytoplasm</keyword>
<dbReference type="GO" id="GO:0005524">
    <property type="term" value="F:ATP binding"/>
    <property type="evidence" value="ECO:0007669"/>
    <property type="project" value="UniProtKB-KW"/>
</dbReference>
<dbReference type="NCBIfam" id="TIGR00016">
    <property type="entry name" value="ackA"/>
    <property type="match status" value="1"/>
</dbReference>
<dbReference type="OrthoDB" id="9802453at2"/>
<comment type="function">
    <text evidence="6">Catalyzes the formation of acetyl phosphate from acetate and ATP. Can also catalyze the reverse reaction.</text>
</comment>
<dbReference type="GO" id="GO:0005737">
    <property type="term" value="C:cytoplasm"/>
    <property type="evidence" value="ECO:0007669"/>
    <property type="project" value="UniProtKB-SubCell"/>
</dbReference>
<dbReference type="Gene3D" id="3.30.420.40">
    <property type="match status" value="2"/>
</dbReference>
<dbReference type="InterPro" id="IPR023865">
    <property type="entry name" value="Aliphatic_acid_kinase_CS"/>
</dbReference>
<evidence type="ECO:0000256" key="2">
    <source>
        <dbReference type="ARBA" id="ARBA00022679"/>
    </source>
</evidence>
<dbReference type="GO" id="GO:0008776">
    <property type="term" value="F:acetate kinase activity"/>
    <property type="evidence" value="ECO:0007669"/>
    <property type="project" value="UniProtKB-UniRule"/>
</dbReference>
<dbReference type="RefSeq" id="WP_073168062.1">
    <property type="nucleotide sequence ID" value="NZ_FQZE01000009.1"/>
</dbReference>
<dbReference type="PANTHER" id="PTHR21060:SF15">
    <property type="entry name" value="ACETATE KINASE-RELATED"/>
    <property type="match status" value="1"/>
</dbReference>
<keyword evidence="6" id="KW-0460">Magnesium</keyword>
<evidence type="ECO:0000256" key="3">
    <source>
        <dbReference type="ARBA" id="ARBA00022741"/>
    </source>
</evidence>
<keyword evidence="4 6" id="KW-0418">Kinase</keyword>
<dbReference type="GO" id="GO:0006083">
    <property type="term" value="P:acetate metabolic process"/>
    <property type="evidence" value="ECO:0007669"/>
    <property type="project" value="TreeGrafter"/>
</dbReference>
<comment type="catalytic activity">
    <reaction evidence="6">
        <text>acetate + ATP = acetyl phosphate + ADP</text>
        <dbReference type="Rhea" id="RHEA:11352"/>
        <dbReference type="ChEBI" id="CHEBI:22191"/>
        <dbReference type="ChEBI" id="CHEBI:30089"/>
        <dbReference type="ChEBI" id="CHEBI:30616"/>
        <dbReference type="ChEBI" id="CHEBI:456216"/>
        <dbReference type="EC" id="2.7.2.1"/>
    </reaction>
</comment>
<dbReference type="PANTHER" id="PTHR21060">
    <property type="entry name" value="ACETATE KINASE"/>
    <property type="match status" value="1"/>
</dbReference>
<evidence type="ECO:0000256" key="7">
    <source>
        <dbReference type="RuleBase" id="RU003835"/>
    </source>
</evidence>
<dbReference type="PROSITE" id="PS01076">
    <property type="entry name" value="ACETATE_KINASE_2"/>
    <property type="match status" value="1"/>
</dbReference>
<feature type="binding site" evidence="6">
    <location>
        <position position="90"/>
    </location>
    <ligand>
        <name>substrate</name>
    </ligand>
</feature>
<name>A0A1M6FST9_9BACT</name>
<protein>
    <recommendedName>
        <fullName evidence="6">Acetate kinase</fullName>
        <ecNumber evidence="6">2.7.2.1</ecNumber>
    </recommendedName>
    <alternativeName>
        <fullName evidence="6">Acetokinase</fullName>
    </alternativeName>
</protein>
<feature type="binding site" evidence="6">
    <location>
        <position position="7"/>
    </location>
    <ligand>
        <name>Mg(2+)</name>
        <dbReference type="ChEBI" id="CHEBI:18420"/>
    </ligand>
</feature>
<feature type="binding site" evidence="6">
    <location>
        <begin position="282"/>
        <end position="284"/>
    </location>
    <ligand>
        <name>ATP</name>
        <dbReference type="ChEBI" id="CHEBI:30616"/>
    </ligand>
</feature>
<feature type="binding site" evidence="6">
    <location>
        <begin position="207"/>
        <end position="211"/>
    </location>
    <ligand>
        <name>ATP</name>
        <dbReference type="ChEBI" id="CHEBI:30616"/>
    </ligand>
</feature>
<evidence type="ECO:0000256" key="1">
    <source>
        <dbReference type="ARBA" id="ARBA00008748"/>
    </source>
</evidence>
<gene>
    <name evidence="6" type="primary">ackA</name>
    <name evidence="8" type="ORF">SAMN05444280_10967</name>
</gene>
<evidence type="ECO:0000256" key="5">
    <source>
        <dbReference type="ARBA" id="ARBA00022840"/>
    </source>
</evidence>
<comment type="cofactor">
    <cofactor evidence="6">
        <name>Mg(2+)</name>
        <dbReference type="ChEBI" id="CHEBI:18420"/>
    </cofactor>
    <cofactor evidence="6">
        <name>Mn(2+)</name>
        <dbReference type="ChEBI" id="CHEBI:29035"/>
    </cofactor>
    <text evidence="6">Mg(2+). Can also accept Mn(2+).</text>
</comment>
<keyword evidence="5 6" id="KW-0067">ATP-binding</keyword>
<dbReference type="InterPro" id="IPR004372">
    <property type="entry name" value="Ac/propionate_kinase"/>
</dbReference>
<dbReference type="EMBL" id="FQZE01000009">
    <property type="protein sequence ID" value="SHJ00766.1"/>
    <property type="molecule type" value="Genomic_DNA"/>
</dbReference>
<comment type="subcellular location">
    <subcellularLocation>
        <location evidence="6">Cytoplasm</location>
    </subcellularLocation>
</comment>
<dbReference type="SUPFAM" id="SSF53067">
    <property type="entry name" value="Actin-like ATPase domain"/>
    <property type="match status" value="2"/>
</dbReference>
<dbReference type="PROSITE" id="PS01075">
    <property type="entry name" value="ACETATE_KINASE_1"/>
    <property type="match status" value="1"/>
</dbReference>
<comment type="similarity">
    <text evidence="1 6 7">Belongs to the acetokinase family.</text>
</comment>
<dbReference type="CDD" id="cd24010">
    <property type="entry name" value="ASKHA_NBD_AcK_PK"/>
    <property type="match status" value="1"/>
</dbReference>
<dbReference type="Pfam" id="PF00871">
    <property type="entry name" value="Acetate_kinase"/>
    <property type="match status" value="1"/>
</dbReference>
<dbReference type="PIRSF" id="PIRSF000722">
    <property type="entry name" value="Acetate_prop_kin"/>
    <property type="match status" value="1"/>
</dbReference>
<feature type="binding site" evidence="6">
    <location>
        <position position="384"/>
    </location>
    <ligand>
        <name>Mg(2+)</name>
        <dbReference type="ChEBI" id="CHEBI:18420"/>
    </ligand>
</feature>
<keyword evidence="2 6" id="KW-0808">Transferase</keyword>
<comment type="caution">
    <text evidence="6">Lacks conserved residue(s) required for the propagation of feature annotation.</text>
</comment>
<sequence length="405" mass="44170">MNVLVINSGSSSIKFRLFCMPEEILVLQGVAEKNSEGNTTFRISSQKEKTVKKWNGYSCKKILDAILKELVSPANECLSSLSEVDVVGHRMIHGGENGTGCVEITDSLVAEMQKLVSLAPLHYPTNLEGINATRKLIPDVFHAGVFDTAFHHTLPEKAFLYGIPFSWYQKHKIRKFGFHGTSHKYASQRASQIAGLDYQSSKIVSCHLGNGASVAAIKNGKSIDTSMGLTPVEGVLMGTRCGDIDAGVLIYLQQNFNLSNREVQQIINKESGLLGISGVSGDYRAVEKAAQEGNKAARTALAVYHYRIKKYFGAYAAAMGGLDLLAFTGGIGQNSANARKEICSDLEFLGVQLSEKQNTELNGTEAIIQQEKANVKIVIIPANEELMIAREVADLAKRKQKDRLS</sequence>
<feature type="site" description="Transition state stabilizer" evidence="6">
    <location>
        <position position="240"/>
    </location>
</feature>
<accession>A0A1M6FST9</accession>
<dbReference type="EC" id="2.7.2.1" evidence="6"/>
<dbReference type="GO" id="GO:0000287">
    <property type="term" value="F:magnesium ion binding"/>
    <property type="evidence" value="ECO:0007669"/>
    <property type="project" value="UniProtKB-UniRule"/>
</dbReference>
<evidence type="ECO:0000256" key="6">
    <source>
        <dbReference type="HAMAP-Rule" id="MF_00020"/>
    </source>
</evidence>
<dbReference type="Proteomes" id="UP000184050">
    <property type="component" value="Unassembled WGS sequence"/>
</dbReference>
<reference evidence="8 9" key="1">
    <citation type="submission" date="2016-11" db="EMBL/GenBank/DDBJ databases">
        <authorList>
            <person name="Jaros S."/>
            <person name="Januszkiewicz K."/>
            <person name="Wedrychowicz H."/>
        </authorList>
    </citation>
    <scope>NUCLEOTIDE SEQUENCE [LARGE SCALE GENOMIC DNA]</scope>
    <source>
        <strain evidence="8 9">DSM 27063</strain>
    </source>
</reference>